<evidence type="ECO:0000256" key="3">
    <source>
        <dbReference type="ARBA" id="ARBA00023015"/>
    </source>
</evidence>
<evidence type="ECO:0000256" key="4">
    <source>
        <dbReference type="ARBA" id="ARBA00023163"/>
    </source>
</evidence>
<keyword evidence="3" id="KW-0805">Transcription regulation</keyword>
<dbReference type="PANTHER" id="PTHR47338:SF10">
    <property type="entry name" value="TRANSCRIPTION FACTOR DOMAIN-CONTAINING PROTEIN-RELATED"/>
    <property type="match status" value="1"/>
</dbReference>
<feature type="region of interest" description="Disordered" evidence="6">
    <location>
        <begin position="569"/>
        <end position="594"/>
    </location>
</feature>
<keyword evidence="5" id="KW-0539">Nucleus</keyword>
<comment type="subcellular location">
    <subcellularLocation>
        <location evidence="1">Nucleus</location>
    </subcellularLocation>
</comment>
<comment type="caution">
    <text evidence="8">The sequence shown here is derived from an EMBL/GenBank/DDBJ whole genome shotgun (WGS) entry which is preliminary data.</text>
</comment>
<dbReference type="GO" id="GO:0003677">
    <property type="term" value="F:DNA binding"/>
    <property type="evidence" value="ECO:0007669"/>
    <property type="project" value="InterPro"/>
</dbReference>
<dbReference type="InterPro" id="IPR050815">
    <property type="entry name" value="TF_fung"/>
</dbReference>
<dbReference type="EMBL" id="VCAU01000166">
    <property type="protein sequence ID" value="KAF9883403.1"/>
    <property type="molecule type" value="Genomic_DNA"/>
</dbReference>
<reference evidence="8" key="2">
    <citation type="submission" date="2020-02" db="EMBL/GenBank/DDBJ databases">
        <authorList>
            <person name="Gilchrist C.L.M."/>
            <person name="Chooi Y.-H."/>
        </authorList>
    </citation>
    <scope>NUCLEOTIDE SEQUENCE</scope>
    <source>
        <strain evidence="8">MST-FP2251</strain>
    </source>
</reference>
<evidence type="ECO:0000259" key="7">
    <source>
        <dbReference type="Pfam" id="PF04082"/>
    </source>
</evidence>
<dbReference type="AlphaFoldDB" id="A0AAD4CBW3"/>
<accession>A0AAD4CBW3</accession>
<dbReference type="CDD" id="cd12148">
    <property type="entry name" value="fungal_TF_MHR"/>
    <property type="match status" value="1"/>
</dbReference>
<dbReference type="GO" id="GO:0005634">
    <property type="term" value="C:nucleus"/>
    <property type="evidence" value="ECO:0007669"/>
    <property type="project" value="UniProtKB-SubCell"/>
</dbReference>
<dbReference type="Proteomes" id="UP001194746">
    <property type="component" value="Unassembled WGS sequence"/>
</dbReference>
<name>A0AAD4CBW3_ASPNN</name>
<dbReference type="InterPro" id="IPR007219">
    <property type="entry name" value="XnlR_reg_dom"/>
</dbReference>
<dbReference type="GO" id="GO:0008270">
    <property type="term" value="F:zinc ion binding"/>
    <property type="evidence" value="ECO:0007669"/>
    <property type="project" value="InterPro"/>
</dbReference>
<organism evidence="8 9">
    <name type="scientific">Aspergillus nanangensis</name>
    <dbReference type="NCBI Taxonomy" id="2582783"/>
    <lineage>
        <taxon>Eukaryota</taxon>
        <taxon>Fungi</taxon>
        <taxon>Dikarya</taxon>
        <taxon>Ascomycota</taxon>
        <taxon>Pezizomycotina</taxon>
        <taxon>Eurotiomycetes</taxon>
        <taxon>Eurotiomycetidae</taxon>
        <taxon>Eurotiales</taxon>
        <taxon>Aspergillaceae</taxon>
        <taxon>Aspergillus</taxon>
        <taxon>Aspergillus subgen. Circumdati</taxon>
    </lineage>
</organism>
<evidence type="ECO:0000256" key="2">
    <source>
        <dbReference type="ARBA" id="ARBA00022723"/>
    </source>
</evidence>
<dbReference type="GO" id="GO:0000981">
    <property type="term" value="F:DNA-binding transcription factor activity, RNA polymerase II-specific"/>
    <property type="evidence" value="ECO:0007669"/>
    <property type="project" value="InterPro"/>
</dbReference>
<reference evidence="8" key="1">
    <citation type="journal article" date="2019" name="Beilstein J. Org. Chem.">
        <title>Nanangenines: drimane sesquiterpenoids as the dominant metabolite cohort of a novel Australian fungus, Aspergillus nanangensis.</title>
        <authorList>
            <person name="Lacey H.J."/>
            <person name="Gilchrist C.L.M."/>
            <person name="Crombie A."/>
            <person name="Kalaitzis J.A."/>
            <person name="Vuong D."/>
            <person name="Rutledge P.J."/>
            <person name="Turner P."/>
            <person name="Pitt J.I."/>
            <person name="Lacey E."/>
            <person name="Chooi Y.H."/>
            <person name="Piggott A.M."/>
        </authorList>
    </citation>
    <scope>NUCLEOTIDE SEQUENCE</scope>
    <source>
        <strain evidence="8">MST-FP2251</strain>
    </source>
</reference>
<gene>
    <name evidence="8" type="ORF">FE257_003486</name>
</gene>
<dbReference type="GO" id="GO:0006351">
    <property type="term" value="P:DNA-templated transcription"/>
    <property type="evidence" value="ECO:0007669"/>
    <property type="project" value="InterPro"/>
</dbReference>
<dbReference type="Pfam" id="PF04082">
    <property type="entry name" value="Fungal_trans"/>
    <property type="match status" value="1"/>
</dbReference>
<evidence type="ECO:0000313" key="8">
    <source>
        <dbReference type="EMBL" id="KAF9883403.1"/>
    </source>
</evidence>
<keyword evidence="2" id="KW-0479">Metal-binding</keyword>
<keyword evidence="4" id="KW-0804">Transcription</keyword>
<evidence type="ECO:0000313" key="9">
    <source>
        <dbReference type="Proteomes" id="UP001194746"/>
    </source>
</evidence>
<evidence type="ECO:0000256" key="6">
    <source>
        <dbReference type="SAM" id="MobiDB-lite"/>
    </source>
</evidence>
<dbReference type="PANTHER" id="PTHR47338">
    <property type="entry name" value="ZN(II)2CYS6 TRANSCRIPTION FACTOR (EUROFUNG)-RELATED"/>
    <property type="match status" value="1"/>
</dbReference>
<keyword evidence="9" id="KW-1185">Reference proteome</keyword>
<feature type="domain" description="Xylanolytic transcriptional activator regulatory" evidence="7">
    <location>
        <begin position="192"/>
        <end position="401"/>
    </location>
</feature>
<sequence>MQLQNTRGSEVRLGHRDVMDAYIMMMLFRRSPRSDGLGTGAELECSYETRRRSNSKEQDIWAQGLTDATHFAAFDLSNDLDEITQLLVSPQSTSPLDEVSIPTLSTMETLNMAMIQSPSVDTSMALFPTVQQPLAVPDYMTESDSSCDLDEPMCSLDIEVLGAEDITEMMLSVDALVGIELIPFDCRLEMYQNYFMSTHPTFPLINQEVFLCNASTATTCHEVLALQSAVCAHGAAGSPKFIAWAGLNPSLVEDRKPGHWFYQHAKYCLGKAESSMQEAPSLVTLQATLLLGLYEVKQAQLSQAWITTSQAAWTVQCLQHTKAELLYHPARQQTGPKTTPLVTDEERNAMWAVLYLNCFLFIGVGYTVIDVVAQNEIGVSLPRQDELDASLRLDDVLTKPEQACQLSVKQRLSIATILCTRTLYHIKMMNHADPLDRNPYNNWTQHYHLDGAIRHISSSSSSSSSGLTDGLIGASKDDVSCSIVMSILLKATAICLHEALIAKVESELPLAGGSTKHAIQTQNSSSLTLQNSLDIAELVQASTSTEEANSSIFLPWSIYVAIQSLLRHQRRRSNPPPPPAHRNDNHSVSLSDSNPTGNCVHCGVMSRSSSFEGDEGMAVLLDEAVVLDAINALRSSLLYLCNKMCWAQFFYDQAQVEMQRGDELTDRVVGMAAFMNPE</sequence>
<evidence type="ECO:0000256" key="1">
    <source>
        <dbReference type="ARBA" id="ARBA00004123"/>
    </source>
</evidence>
<proteinExistence type="predicted"/>
<protein>
    <recommendedName>
        <fullName evidence="7">Xylanolytic transcriptional activator regulatory domain-containing protein</fullName>
    </recommendedName>
</protein>
<evidence type="ECO:0000256" key="5">
    <source>
        <dbReference type="ARBA" id="ARBA00023242"/>
    </source>
</evidence>